<keyword evidence="12" id="KW-1185">Reference proteome</keyword>
<sequence length="557" mass="60163">MSEKFVIGIDFGTLSGRAAVVSTADGSEHGPGAITEFRHQIMDHRLDAGDGQQLPPDFALQVPQDYIEVLQTAVPEAVEASGVAVEDIVGIGIDFTSSTVVAAKADGTPVCELDEFKNRPHAYVKLWKHHGAEEQARRIVEVAEQRNEAWLPRYGGTLSSEMLLPKALETFEVDREVYDATEEFVDALDWIVWRMTGSLVYSAGDSGYKRMYQDGAYPTEDFLEAVAPGFGKVYTEKMAHDVQPLGSKAGELTEEAAGWMGLQPGIAVAVGNIDAHVTAAAVQAVEPGQLTAIMGTSACYVVSNDELREVPGMFGVVDGGIVEGAWGFEAGQTGMGDVYAWFVDNLVPTSYHEEAAEKGVSLHALLTTKGAEREIGEHGLIAIDWHNGNRSILVDNDLSGLFLGLSLATRAEDMYRSLLEATSFGLRIILESFEEAGVEVSEIVMAGGLLKNTWLMQLMCDVINKPLSVATTEQGGALGSAVHAAVAAGVYGSVAEGSRAMGGKEKDAYLPDQARHEAYDELFAEYRTLHDYFGRGENEVMHVLKKIRRRAAAKRKA</sequence>
<dbReference type="InterPro" id="IPR018483">
    <property type="entry name" value="Carb_kinase_FGGY_CS"/>
</dbReference>
<keyword evidence="5 8" id="KW-0054">Arabinose catabolism</keyword>
<evidence type="ECO:0000256" key="5">
    <source>
        <dbReference type="ARBA" id="ARBA00022935"/>
    </source>
</evidence>
<feature type="domain" description="Carbohydrate kinase FGGY C-terminal" evidence="10">
    <location>
        <begin position="291"/>
        <end position="488"/>
    </location>
</feature>
<dbReference type="GO" id="GO:0005524">
    <property type="term" value="F:ATP binding"/>
    <property type="evidence" value="ECO:0007669"/>
    <property type="project" value="UniProtKB-UniRule"/>
</dbReference>
<proteinExistence type="inferred from homology"/>
<comment type="caution">
    <text evidence="11">The sequence shown here is derived from an EMBL/GenBank/DDBJ whole genome shotgun (WGS) entry which is preliminary data.</text>
</comment>
<keyword evidence="1 8" id="KW-0808">Transferase</keyword>
<dbReference type="InterPro" id="IPR043129">
    <property type="entry name" value="ATPase_NBD"/>
</dbReference>
<accession>A0A255ET84</accession>
<comment type="pathway">
    <text evidence="8">Carbohydrate degradation; L-arabinose degradation via L-ribulose; D-xylulose 5-phosphate from L-arabinose (bacterial route): step 2/3.</text>
</comment>
<evidence type="ECO:0000256" key="2">
    <source>
        <dbReference type="ARBA" id="ARBA00022741"/>
    </source>
</evidence>
<protein>
    <recommendedName>
        <fullName evidence="7 8">Ribulokinase</fullName>
        <ecNumber evidence="7 8">2.7.1.16</ecNumber>
    </recommendedName>
</protein>
<organism evidence="11 12">
    <name type="scientific">Parenemella sanctibonifatiensis</name>
    <dbReference type="NCBI Taxonomy" id="2016505"/>
    <lineage>
        <taxon>Bacteria</taxon>
        <taxon>Bacillati</taxon>
        <taxon>Actinomycetota</taxon>
        <taxon>Actinomycetes</taxon>
        <taxon>Propionibacteriales</taxon>
        <taxon>Propionibacteriaceae</taxon>
        <taxon>Parenemella</taxon>
    </lineage>
</organism>
<evidence type="ECO:0000256" key="1">
    <source>
        <dbReference type="ARBA" id="ARBA00022679"/>
    </source>
</evidence>
<dbReference type="InterPro" id="IPR018485">
    <property type="entry name" value="FGGY_C"/>
</dbReference>
<evidence type="ECO:0000313" key="11">
    <source>
        <dbReference type="EMBL" id="OYN91333.1"/>
    </source>
</evidence>
<evidence type="ECO:0000259" key="10">
    <source>
        <dbReference type="Pfam" id="PF02782"/>
    </source>
</evidence>
<dbReference type="GO" id="GO:0019150">
    <property type="term" value="F:D-ribulokinase activity"/>
    <property type="evidence" value="ECO:0007669"/>
    <property type="project" value="TreeGrafter"/>
</dbReference>
<dbReference type="Pfam" id="PF00370">
    <property type="entry name" value="FGGY_N"/>
    <property type="match status" value="1"/>
</dbReference>
<dbReference type="Pfam" id="PF02782">
    <property type="entry name" value="FGGY_C"/>
    <property type="match status" value="1"/>
</dbReference>
<dbReference type="PANTHER" id="PTHR43435">
    <property type="entry name" value="RIBULOKINASE"/>
    <property type="match status" value="1"/>
</dbReference>
<dbReference type="InterPro" id="IPR000577">
    <property type="entry name" value="Carb_kinase_FGGY"/>
</dbReference>
<dbReference type="GO" id="GO:0019569">
    <property type="term" value="P:L-arabinose catabolic process to D-xylulose 5-phosphate"/>
    <property type="evidence" value="ECO:0007669"/>
    <property type="project" value="UniProtKB-UniPathway"/>
</dbReference>
<dbReference type="CDD" id="cd07781">
    <property type="entry name" value="ASKHA_NBD_FGGY_L-RBK"/>
    <property type="match status" value="1"/>
</dbReference>
<evidence type="ECO:0000259" key="9">
    <source>
        <dbReference type="Pfam" id="PF00370"/>
    </source>
</evidence>
<dbReference type="InterPro" id="IPR005929">
    <property type="entry name" value="Ribulokinase"/>
</dbReference>
<keyword evidence="6 8" id="KW-0119">Carbohydrate metabolism</keyword>
<feature type="domain" description="Carbohydrate kinase FGGY N-terminal" evidence="9">
    <location>
        <begin position="6"/>
        <end position="279"/>
    </location>
</feature>
<dbReference type="RefSeq" id="WP_094453947.1">
    <property type="nucleotide sequence ID" value="NZ_NMVJ01000006.1"/>
</dbReference>
<dbReference type="GO" id="GO:0005737">
    <property type="term" value="C:cytoplasm"/>
    <property type="evidence" value="ECO:0007669"/>
    <property type="project" value="TreeGrafter"/>
</dbReference>
<dbReference type="PROSITE" id="PS00445">
    <property type="entry name" value="FGGY_KINASES_2"/>
    <property type="match status" value="1"/>
</dbReference>
<dbReference type="NCBIfam" id="NF003154">
    <property type="entry name" value="PRK04123.1"/>
    <property type="match status" value="1"/>
</dbReference>
<dbReference type="UniPathway" id="UPA00145">
    <property type="reaction ID" value="UER00566"/>
</dbReference>
<reference evidence="11 12" key="1">
    <citation type="submission" date="2017-07" db="EMBL/GenBank/DDBJ databases">
        <title>Draft whole genome sequences of clinical Proprionibacteriaceae strains.</title>
        <authorList>
            <person name="Bernier A.-M."/>
            <person name="Bernard K."/>
            <person name="Domingo M.-C."/>
        </authorList>
    </citation>
    <scope>NUCLEOTIDE SEQUENCE [LARGE SCALE GENOMIC DNA]</scope>
    <source>
        <strain evidence="11 12">NML 150081</strain>
    </source>
</reference>
<comment type="catalytic activity">
    <reaction evidence="8">
        <text>L-ribulose + ATP = L-ribulose 5-phosphate + ADP + H(+)</text>
        <dbReference type="Rhea" id="RHEA:22072"/>
        <dbReference type="ChEBI" id="CHEBI:15378"/>
        <dbReference type="ChEBI" id="CHEBI:16880"/>
        <dbReference type="ChEBI" id="CHEBI:30616"/>
        <dbReference type="ChEBI" id="CHEBI:58226"/>
        <dbReference type="ChEBI" id="CHEBI:456216"/>
        <dbReference type="EC" id="2.7.1.16"/>
    </reaction>
</comment>
<dbReference type="PANTHER" id="PTHR43435:SF4">
    <property type="entry name" value="FGGY CARBOHYDRATE KINASE DOMAIN-CONTAINING PROTEIN"/>
    <property type="match status" value="1"/>
</dbReference>
<gene>
    <name evidence="11" type="ORF">CGZ91_07830</name>
</gene>
<dbReference type="InterPro" id="IPR018484">
    <property type="entry name" value="FGGY_N"/>
</dbReference>
<evidence type="ECO:0000256" key="4">
    <source>
        <dbReference type="ARBA" id="ARBA00022840"/>
    </source>
</evidence>
<evidence type="ECO:0000256" key="3">
    <source>
        <dbReference type="ARBA" id="ARBA00022777"/>
    </source>
</evidence>
<evidence type="ECO:0000256" key="6">
    <source>
        <dbReference type="ARBA" id="ARBA00023277"/>
    </source>
</evidence>
<dbReference type="Proteomes" id="UP000216300">
    <property type="component" value="Unassembled WGS sequence"/>
</dbReference>
<dbReference type="EMBL" id="NMVJ01000006">
    <property type="protein sequence ID" value="OYN91333.1"/>
    <property type="molecule type" value="Genomic_DNA"/>
</dbReference>
<dbReference type="AlphaFoldDB" id="A0A255ET84"/>
<comment type="similarity">
    <text evidence="8">Belongs to the ribulokinase family.</text>
</comment>
<name>A0A255ET84_9ACTN</name>
<dbReference type="Gene3D" id="3.30.420.40">
    <property type="match status" value="2"/>
</dbReference>
<keyword evidence="2" id="KW-0547">Nucleotide-binding</keyword>
<dbReference type="PIRSF" id="PIRSF000538">
    <property type="entry name" value="GlpK"/>
    <property type="match status" value="1"/>
</dbReference>
<dbReference type="GO" id="GO:0008741">
    <property type="term" value="F:ribulokinase activity"/>
    <property type="evidence" value="ECO:0007669"/>
    <property type="project" value="UniProtKB-UniRule"/>
</dbReference>
<dbReference type="NCBIfam" id="TIGR01234">
    <property type="entry name" value="L-ribulokinase"/>
    <property type="match status" value="1"/>
</dbReference>
<dbReference type="SUPFAM" id="SSF53067">
    <property type="entry name" value="Actin-like ATPase domain"/>
    <property type="match status" value="2"/>
</dbReference>
<dbReference type="EC" id="2.7.1.16" evidence="7 8"/>
<evidence type="ECO:0000256" key="8">
    <source>
        <dbReference type="RuleBase" id="RU003455"/>
    </source>
</evidence>
<dbReference type="OrthoDB" id="9805576at2"/>
<keyword evidence="4" id="KW-0067">ATP-binding</keyword>
<evidence type="ECO:0000256" key="7">
    <source>
        <dbReference type="NCBIfam" id="TIGR01234"/>
    </source>
</evidence>
<keyword evidence="3 8" id="KW-0418">Kinase</keyword>
<evidence type="ECO:0000313" key="12">
    <source>
        <dbReference type="Proteomes" id="UP000216300"/>
    </source>
</evidence>